<name>A0ABV2NID1_9HYPH</name>
<dbReference type="EMBL" id="JBEPNW010000002">
    <property type="protein sequence ID" value="MET3866115.1"/>
    <property type="molecule type" value="Genomic_DNA"/>
</dbReference>
<comment type="caution">
    <text evidence="1">The sequence shown here is derived from an EMBL/GenBank/DDBJ whole genome shotgun (WGS) entry which is preliminary data.</text>
</comment>
<evidence type="ECO:0000313" key="1">
    <source>
        <dbReference type="EMBL" id="MET3866115.1"/>
    </source>
</evidence>
<dbReference type="Proteomes" id="UP001549119">
    <property type="component" value="Unassembled WGS sequence"/>
</dbReference>
<gene>
    <name evidence="1" type="ORF">ABIC20_003424</name>
</gene>
<sequence length="157" mass="17710">MLRPVLVWSGTRTRLEDRLVAGFQSYPKRPHYIDEAQTTWKSAHDLPVGAVVTTARQTPWDDDTYLVTPDGLNAITRAQAWDIIDPAGAEDRAAEREHHHRADLEALPLHLTRFVGHHGFQDGVHPAGNSYYFAERCTRRQAFMRRATRAEIAALGG</sequence>
<organism evidence="1 2">
    <name type="scientific">Methylobacterium radiotolerans</name>
    <dbReference type="NCBI Taxonomy" id="31998"/>
    <lineage>
        <taxon>Bacteria</taxon>
        <taxon>Pseudomonadati</taxon>
        <taxon>Pseudomonadota</taxon>
        <taxon>Alphaproteobacteria</taxon>
        <taxon>Hyphomicrobiales</taxon>
        <taxon>Methylobacteriaceae</taxon>
        <taxon>Methylobacterium</taxon>
    </lineage>
</organism>
<proteinExistence type="predicted"/>
<dbReference type="RefSeq" id="WP_312892895.1">
    <property type="nucleotide sequence ID" value="NZ_JAZBNP010000001.1"/>
</dbReference>
<evidence type="ECO:0000313" key="2">
    <source>
        <dbReference type="Proteomes" id="UP001549119"/>
    </source>
</evidence>
<keyword evidence="2" id="KW-1185">Reference proteome</keyword>
<reference evidence="1 2" key="1">
    <citation type="submission" date="2024-06" db="EMBL/GenBank/DDBJ databases">
        <title>Genomics of switchgrass bacterial isolates.</title>
        <authorList>
            <person name="Shade A."/>
        </authorList>
    </citation>
    <scope>NUCLEOTIDE SEQUENCE [LARGE SCALE GENOMIC DNA]</scope>
    <source>
        <strain evidence="1 2">PvP084</strain>
    </source>
</reference>
<accession>A0ABV2NID1</accession>
<protein>
    <submittedName>
        <fullName evidence="1">Uncharacterized protein</fullName>
    </submittedName>
</protein>